<keyword evidence="4" id="KW-1185">Reference proteome</keyword>
<dbReference type="InterPro" id="IPR015943">
    <property type="entry name" value="WD40/YVTN_repeat-like_dom_sf"/>
</dbReference>
<evidence type="ECO:0000313" key="3">
    <source>
        <dbReference type="EMBL" id="SIR37426.1"/>
    </source>
</evidence>
<organism evidence="3 4">
    <name type="scientific">Paenibacillus macquariensis</name>
    <dbReference type="NCBI Taxonomy" id="948756"/>
    <lineage>
        <taxon>Bacteria</taxon>
        <taxon>Bacillati</taxon>
        <taxon>Bacillota</taxon>
        <taxon>Bacilli</taxon>
        <taxon>Bacillales</taxon>
        <taxon>Paenibacillaceae</taxon>
        <taxon>Paenibacillus</taxon>
    </lineage>
</organism>
<dbReference type="PANTHER" id="PTHR47199">
    <property type="entry name" value="PHOTOSYSTEM II STABILITY/ASSEMBLY FACTOR HCF136, CHLOROPLASTIC"/>
    <property type="match status" value="1"/>
</dbReference>
<comment type="caution">
    <text evidence="3">The sequence shown here is derived from an EMBL/GenBank/DDBJ whole genome shotgun (WGS) entry which is preliminary data.</text>
</comment>
<protein>
    <submittedName>
        <fullName evidence="3">Sortilin, neurotensin receptor 3</fullName>
    </submittedName>
</protein>
<feature type="domain" description="Sortilin N-terminal" evidence="2">
    <location>
        <begin position="93"/>
        <end position="216"/>
    </location>
</feature>
<dbReference type="Proteomes" id="UP000186666">
    <property type="component" value="Unassembled WGS sequence"/>
</dbReference>
<dbReference type="InterPro" id="IPR031778">
    <property type="entry name" value="Sortilin_N"/>
</dbReference>
<dbReference type="PROSITE" id="PS51257">
    <property type="entry name" value="PROKAR_LIPOPROTEIN"/>
    <property type="match status" value="1"/>
</dbReference>
<evidence type="ECO:0000313" key="4">
    <source>
        <dbReference type="Proteomes" id="UP000186666"/>
    </source>
</evidence>
<dbReference type="Gene3D" id="2.130.10.10">
    <property type="entry name" value="YVTN repeat-like/Quinoprotein amine dehydrogenase"/>
    <property type="match status" value="2"/>
</dbReference>
<sequence>MKSHKHIYLTITIILGLLLTACSNNKNVVLDAQPLQQAQEDPTELGQTLNVVTVSTPEEQEQEQYQIQTRLLGFHLLNETTGLAWGLTRNSFRIYTTEDHGGNWVNISPAANVQFASSPKYGKDVFFLDKNHGWVVRNVKGTQETVVLRTSNGGLHWKISSLPKSDDIKGISFTSTKRGWILTSSDSSMGKEEKYLYRTDDGGANWTKIMQNTGSRNASKDTPFAISYQGNVMDMSFVDSLHGVVTLQDEGMATLYTTKDAGNSWVSAPNLIDRSKMVVCRSLTLGNPQFTLESSNHGFIPLACTDGNRTKLNGYFTSDKGVTWKFTPFDLGWSTGPNQMLNPIFINQQEGWYLQGSTIYHTMNQGKNWNALPVSRNLQEYIETYPSVVKMEFISSKTGWILLENKETKRSLLLQTLNGGMSWKVL</sequence>
<reference evidence="3 4" key="1">
    <citation type="submission" date="2017-01" db="EMBL/GenBank/DDBJ databases">
        <authorList>
            <person name="Varghese N."/>
            <person name="Submissions S."/>
        </authorList>
    </citation>
    <scope>NUCLEOTIDE SEQUENCE [LARGE SCALE GENOMIC DNA]</scope>
    <source>
        <strain evidence="3 4">ATCC 23464</strain>
    </source>
</reference>
<gene>
    <name evidence="3" type="ORF">SAMN05421578_11248</name>
</gene>
<keyword evidence="3" id="KW-0675">Receptor</keyword>
<evidence type="ECO:0000259" key="2">
    <source>
        <dbReference type="Pfam" id="PF15902"/>
    </source>
</evidence>
<proteinExistence type="predicted"/>
<keyword evidence="1" id="KW-0677">Repeat</keyword>
<dbReference type="PANTHER" id="PTHR47199:SF2">
    <property type="entry name" value="PHOTOSYSTEM II STABILITY_ASSEMBLY FACTOR HCF136, CHLOROPLASTIC"/>
    <property type="match status" value="1"/>
</dbReference>
<accession>A0ABY1K7G7</accession>
<evidence type="ECO:0000256" key="1">
    <source>
        <dbReference type="ARBA" id="ARBA00022737"/>
    </source>
</evidence>
<dbReference type="SUPFAM" id="SSF110296">
    <property type="entry name" value="Oligoxyloglucan reducing end-specific cellobiohydrolase"/>
    <property type="match status" value="2"/>
</dbReference>
<dbReference type="EMBL" id="FTNK01000012">
    <property type="protein sequence ID" value="SIR37426.1"/>
    <property type="molecule type" value="Genomic_DNA"/>
</dbReference>
<dbReference type="RefSeq" id="WP_068586672.1">
    <property type="nucleotide sequence ID" value="NZ_FTNK01000012.1"/>
</dbReference>
<dbReference type="Pfam" id="PF15902">
    <property type="entry name" value="Sortilin-Vps10"/>
    <property type="match status" value="1"/>
</dbReference>
<name>A0ABY1K7G7_9BACL</name>